<dbReference type="EMBL" id="JAANBB010000009">
    <property type="protein sequence ID" value="KAF7556835.1"/>
    <property type="molecule type" value="Genomic_DNA"/>
</dbReference>
<protein>
    <recommendedName>
        <fullName evidence="2">Heterokaryon incompatibility domain-containing protein</fullName>
    </recommendedName>
</protein>
<dbReference type="AlphaFoldDB" id="A0A9P5HNE8"/>
<proteinExistence type="predicted"/>
<evidence type="ECO:0000313" key="3">
    <source>
        <dbReference type="EMBL" id="KAF7556835.1"/>
    </source>
</evidence>
<evidence type="ECO:0000259" key="2">
    <source>
        <dbReference type="Pfam" id="PF06985"/>
    </source>
</evidence>
<organism evidence="3 4">
    <name type="scientific">Cylindrodendrum hubeiense</name>
    <dbReference type="NCBI Taxonomy" id="595255"/>
    <lineage>
        <taxon>Eukaryota</taxon>
        <taxon>Fungi</taxon>
        <taxon>Dikarya</taxon>
        <taxon>Ascomycota</taxon>
        <taxon>Pezizomycotina</taxon>
        <taxon>Sordariomycetes</taxon>
        <taxon>Hypocreomycetidae</taxon>
        <taxon>Hypocreales</taxon>
        <taxon>Nectriaceae</taxon>
        <taxon>Cylindrodendrum</taxon>
    </lineage>
</organism>
<dbReference type="PANTHER" id="PTHR33112:SF12">
    <property type="entry name" value="HETEROKARYON INCOMPATIBILITY DOMAIN-CONTAINING PROTEIN"/>
    <property type="match status" value="1"/>
</dbReference>
<reference evidence="3" key="1">
    <citation type="submission" date="2020-03" db="EMBL/GenBank/DDBJ databases">
        <title>Draft Genome Sequence of Cylindrodendrum hubeiense.</title>
        <authorList>
            <person name="Buettner E."/>
            <person name="Kellner H."/>
        </authorList>
    </citation>
    <scope>NUCLEOTIDE SEQUENCE</scope>
    <source>
        <strain evidence="3">IHI 201604</strain>
    </source>
</reference>
<gene>
    <name evidence="3" type="ORF">G7Z17_g1176</name>
</gene>
<evidence type="ECO:0000313" key="4">
    <source>
        <dbReference type="Proteomes" id="UP000722485"/>
    </source>
</evidence>
<sequence>MFTKPEFGVDLGMFDEVLKTPCPRHDPLLWFIRKQFDERQLKRQKRGIQLGQEKEVGEGSESNKGNKDKKDKEGKKTKDITETNEKRGNGEREETKESGDKKPGPGPYNIYFERSSTPHGDISVELSSAGNTLWQPLLAKRSDEPQTPGYGRILDPNWIDLNLAKQWKKDCLTQHGEKCHNSLGIRPVPPAWLIDTVNDCLVPGTGISDYVALSYRWGTSTAFCTLRHLLASLLKPGSLSPNQYGREVPPGIKHAMKLVGVIDERYLWVDAMCIVQDDETHREEQLQLMGTFYSSAKLTIVAADGDAAEGILGLRGISPPRKFDQVVIPVFETESVIIREQPLMIAPDSPYFERGWTFQEFLLSKRRLIFTKKQIHWHCTCADWTEDIIATAASPNEMGVLDSCLSNMLNSPTEFGWLNLLLRNYNDRKFTYAEDALPGISGLLAILSRSFDGGFLFGLPEMCFDSALLWYTPLKGMKRRKDSGRTKQLAFTSRLPSWSWIGWWGFSTVMIREETFAMNSCHRRTIPITQWYTHKTPQAAEKRPIQSSWLHLREKIKDSNFKLPKEWTREIYDEARRYCPPEGLGNYIYSHATFPNRYFWLPVPILAANEDAKPFNPPQTPYISCETKRGWFSAMRIAKGEFMDDYIELSGPGLHVKVVDSKGKRCGQLSLHTAEDLLQFPAADSGNVFKVELVAICRQRIGILPSAKRNGVEFSLLAERPVYTNVYRVLWVHWIDSVAYRKASGIIMHDAWEGHDLEDVHLVMG</sequence>
<keyword evidence="4" id="KW-1185">Reference proteome</keyword>
<comment type="caution">
    <text evidence="3">The sequence shown here is derived from an EMBL/GenBank/DDBJ whole genome shotgun (WGS) entry which is preliminary data.</text>
</comment>
<dbReference type="Pfam" id="PF06985">
    <property type="entry name" value="HET"/>
    <property type="match status" value="1"/>
</dbReference>
<dbReference type="PANTHER" id="PTHR33112">
    <property type="entry name" value="DOMAIN PROTEIN, PUTATIVE-RELATED"/>
    <property type="match status" value="1"/>
</dbReference>
<dbReference type="Proteomes" id="UP000722485">
    <property type="component" value="Unassembled WGS sequence"/>
</dbReference>
<evidence type="ECO:0000256" key="1">
    <source>
        <dbReference type="SAM" id="MobiDB-lite"/>
    </source>
</evidence>
<feature type="domain" description="Heterokaryon incompatibility" evidence="2">
    <location>
        <begin position="210"/>
        <end position="360"/>
    </location>
</feature>
<name>A0A9P5HNE8_9HYPO</name>
<dbReference type="InterPro" id="IPR010730">
    <property type="entry name" value="HET"/>
</dbReference>
<feature type="compositionally biased region" description="Basic and acidic residues" evidence="1">
    <location>
        <begin position="64"/>
        <end position="103"/>
    </location>
</feature>
<dbReference type="OrthoDB" id="5135333at2759"/>
<feature type="region of interest" description="Disordered" evidence="1">
    <location>
        <begin position="41"/>
        <end position="114"/>
    </location>
</feature>
<accession>A0A9P5HNE8</accession>